<comment type="caution">
    <text evidence="6">The sequence shown here is derived from an EMBL/GenBank/DDBJ whole genome shotgun (WGS) entry which is preliminary data.</text>
</comment>
<feature type="region of interest" description="Disordered" evidence="4">
    <location>
        <begin position="317"/>
        <end position="388"/>
    </location>
</feature>
<feature type="domain" description="AIG1-type G" evidence="5">
    <location>
        <begin position="6"/>
        <end position="219"/>
    </location>
</feature>
<keyword evidence="2" id="KW-0547">Nucleotide-binding</keyword>
<feature type="compositionally biased region" description="Basic and acidic residues" evidence="4">
    <location>
        <begin position="317"/>
        <end position="340"/>
    </location>
</feature>
<dbReference type="SUPFAM" id="SSF52540">
    <property type="entry name" value="P-loop containing nucleoside triphosphate hydrolases"/>
    <property type="match status" value="1"/>
</dbReference>
<dbReference type="Proteomes" id="UP000762676">
    <property type="component" value="Unassembled WGS sequence"/>
</dbReference>
<dbReference type="Gene3D" id="3.40.50.300">
    <property type="entry name" value="P-loop containing nucleotide triphosphate hydrolases"/>
    <property type="match status" value="1"/>
</dbReference>
<dbReference type="FunFam" id="3.40.50.300:FF:000840">
    <property type="entry name" value="Immune-associated nucleotide-binding protein 9"/>
    <property type="match status" value="1"/>
</dbReference>
<evidence type="ECO:0000313" key="7">
    <source>
        <dbReference type="Proteomes" id="UP000762676"/>
    </source>
</evidence>
<dbReference type="Pfam" id="PF04548">
    <property type="entry name" value="AIG1"/>
    <property type="match status" value="1"/>
</dbReference>
<dbReference type="PANTHER" id="PTHR10903:SF184">
    <property type="entry name" value="GTP-BINDING PROTEIN A"/>
    <property type="match status" value="1"/>
</dbReference>
<proteinExistence type="inferred from homology"/>
<evidence type="ECO:0000256" key="3">
    <source>
        <dbReference type="ARBA" id="ARBA00023134"/>
    </source>
</evidence>
<reference evidence="6 7" key="1">
    <citation type="journal article" date="2021" name="Elife">
        <title>Chloroplast acquisition without the gene transfer in kleptoplastic sea slugs, Plakobranchus ocellatus.</title>
        <authorList>
            <person name="Maeda T."/>
            <person name="Takahashi S."/>
            <person name="Yoshida T."/>
            <person name="Shimamura S."/>
            <person name="Takaki Y."/>
            <person name="Nagai Y."/>
            <person name="Toyoda A."/>
            <person name="Suzuki Y."/>
            <person name="Arimoto A."/>
            <person name="Ishii H."/>
            <person name="Satoh N."/>
            <person name="Nishiyama T."/>
            <person name="Hasebe M."/>
            <person name="Maruyama T."/>
            <person name="Minagawa J."/>
            <person name="Obokata J."/>
            <person name="Shigenobu S."/>
        </authorList>
    </citation>
    <scope>NUCLEOTIDE SEQUENCE [LARGE SCALE GENOMIC DNA]</scope>
</reference>
<dbReference type="PANTHER" id="PTHR10903">
    <property type="entry name" value="GTPASE, IMAP FAMILY MEMBER-RELATED"/>
    <property type="match status" value="1"/>
</dbReference>
<dbReference type="AlphaFoldDB" id="A0AAV4HY99"/>
<dbReference type="PROSITE" id="PS51720">
    <property type="entry name" value="G_AIG1"/>
    <property type="match status" value="1"/>
</dbReference>
<dbReference type="InterPro" id="IPR027417">
    <property type="entry name" value="P-loop_NTPase"/>
</dbReference>
<feature type="compositionally biased region" description="Basic and acidic residues" evidence="4">
    <location>
        <begin position="351"/>
        <end position="388"/>
    </location>
</feature>
<dbReference type="EMBL" id="BMAT01002205">
    <property type="protein sequence ID" value="GFS01476.1"/>
    <property type="molecule type" value="Genomic_DNA"/>
</dbReference>
<keyword evidence="7" id="KW-1185">Reference proteome</keyword>
<name>A0AAV4HY99_9GAST</name>
<protein>
    <submittedName>
        <fullName evidence="6">Immune-associated nucleotide-binding protein 4</fullName>
    </submittedName>
</protein>
<organism evidence="6 7">
    <name type="scientific">Elysia marginata</name>
    <dbReference type="NCBI Taxonomy" id="1093978"/>
    <lineage>
        <taxon>Eukaryota</taxon>
        <taxon>Metazoa</taxon>
        <taxon>Spiralia</taxon>
        <taxon>Lophotrochozoa</taxon>
        <taxon>Mollusca</taxon>
        <taxon>Gastropoda</taxon>
        <taxon>Heterobranchia</taxon>
        <taxon>Euthyneura</taxon>
        <taxon>Panpulmonata</taxon>
        <taxon>Sacoglossa</taxon>
        <taxon>Placobranchoidea</taxon>
        <taxon>Plakobranchidae</taxon>
        <taxon>Elysia</taxon>
    </lineage>
</organism>
<dbReference type="InterPro" id="IPR006703">
    <property type="entry name" value="G_AIG1"/>
</dbReference>
<evidence type="ECO:0000256" key="2">
    <source>
        <dbReference type="ARBA" id="ARBA00022741"/>
    </source>
</evidence>
<evidence type="ECO:0000256" key="1">
    <source>
        <dbReference type="ARBA" id="ARBA00008535"/>
    </source>
</evidence>
<gene>
    <name evidence="6" type="ORF">ElyMa_001097900</name>
</gene>
<accession>A0AAV4HY99</accession>
<keyword evidence="3" id="KW-0342">GTP-binding</keyword>
<sequence length="430" mass="49662">MSIPSSSDIDLLLIGKTGNGKSATGNSILRRKVFKASATTQSVTTKVSWDVSNRNNTVIKVVDGPGIGDTRMTSEEGVNLFMNAMEFAVMANSQGYHAFLLVVRYGGRFTQEDHDTVRLMKQVFGPDFVRDYCVMVMTYGDNFTRDAEEYGFTFAQWCQQQSGVMQELMRECQGRVVLFDNVTKDANLKERQLDELLSVVTRLKSQGKRYTDKNFQRAQEAREKVRVEAKKPMIQDETMCQISLILQRLSEIQGSFDSPRQLHDLEALELETQRLVGNIAVQDKGTGALDDISENAKAIMNTVREAISARKKLDHERLQAEEQERQRADQLRSQREEMQREMQQGSEEEVEAMRRRIKDMEEQMSREREERTAVMMRRQTDEQENLTRRNEENHRALLDIRVVVDQNVFDAIINWTKGIFTTLANWFNRR</sequence>
<evidence type="ECO:0000256" key="4">
    <source>
        <dbReference type="SAM" id="MobiDB-lite"/>
    </source>
</evidence>
<comment type="similarity">
    <text evidence="1">Belongs to the TRAFAC class TrmE-Era-EngA-EngB-Septin-like GTPase superfamily. AIG1/Toc34/Toc159-like paraseptin GTPase family. IAN subfamily.</text>
</comment>
<evidence type="ECO:0000259" key="5">
    <source>
        <dbReference type="PROSITE" id="PS51720"/>
    </source>
</evidence>
<evidence type="ECO:0000313" key="6">
    <source>
        <dbReference type="EMBL" id="GFS01476.1"/>
    </source>
</evidence>
<dbReference type="GO" id="GO:0005525">
    <property type="term" value="F:GTP binding"/>
    <property type="evidence" value="ECO:0007669"/>
    <property type="project" value="UniProtKB-KW"/>
</dbReference>
<dbReference type="InterPro" id="IPR045058">
    <property type="entry name" value="GIMA/IAN/Toc"/>
</dbReference>